<dbReference type="SUPFAM" id="SSF56731">
    <property type="entry name" value="DNA primase core"/>
    <property type="match status" value="1"/>
</dbReference>
<dbReference type="InterPro" id="IPR030846">
    <property type="entry name" value="DnaG_bac"/>
</dbReference>
<dbReference type="InterPro" id="IPR019475">
    <property type="entry name" value="DNA_primase_DnaB-bd"/>
</dbReference>
<comment type="function">
    <text evidence="12 13">RNA polymerase that catalyzes the synthesis of short RNA molecules used as primers for DNA polymerase during DNA replication.</text>
</comment>
<dbReference type="GO" id="GO:0008270">
    <property type="term" value="F:zinc ion binding"/>
    <property type="evidence" value="ECO:0007669"/>
    <property type="project" value="UniProtKB-KW"/>
</dbReference>
<evidence type="ECO:0000313" key="16">
    <source>
        <dbReference type="Proteomes" id="UP000484164"/>
    </source>
</evidence>
<keyword evidence="16" id="KW-1185">Reference proteome</keyword>
<keyword evidence="6 13" id="KW-0479">Metal-binding</keyword>
<accession>A0A6L3ZGS0</accession>
<comment type="catalytic activity">
    <reaction evidence="12">
        <text>ssDNA + n NTP = ssDNA/pppN(pN)n-1 hybrid + (n-1) diphosphate.</text>
        <dbReference type="EC" id="2.7.7.101"/>
    </reaction>
</comment>
<gene>
    <name evidence="12" type="primary">dnaG</name>
    <name evidence="15" type="ORF">F8C82_10705</name>
</gene>
<dbReference type="SMART" id="SM00400">
    <property type="entry name" value="ZnF_CHCC"/>
    <property type="match status" value="1"/>
</dbReference>
<dbReference type="SMART" id="SM00493">
    <property type="entry name" value="TOPRIM"/>
    <property type="match status" value="1"/>
</dbReference>
<evidence type="ECO:0000256" key="10">
    <source>
        <dbReference type="ARBA" id="ARBA00023125"/>
    </source>
</evidence>
<evidence type="ECO:0000313" key="15">
    <source>
        <dbReference type="EMBL" id="KAB2816149.1"/>
    </source>
</evidence>
<sequence>MGRISQETVEKVFDAARIEEVIGEFVNLKRAGASLKGLSPFTDEKTPSFIVSPAKQIYKDFSSGKGGTVVTFLMEHEHFTYPEALRYLARKYNIEIEEDELSTEQQEAATERESLHIISEYAQKYFEDQLWNSDEGRSIGLSYFKERGFTEETIKSFHLGYSPNGRGVFSKEALSKGYVEEFLVKSGVSIKRDNGELVDRFWGRVMFPIHSLSGRTLGFGGRVLRSDAKTAKYLNSPESEIYHKSKILYGLYQAKTHVVKADKCLLVEGYTDVISLSQAGIKNVVSSSGTALTVEQIRLVRRLTNNITILYDGDAAGIKASFRGIDLILEEGLNVRVLLFPDGEDPDSFARKHPAHELEDFINEEETDFIRFKAKLLMADAKNDPIGKANVIRDIVQSIALIPDDISRDVYLRECASIMDMEEKVLYSELAQLRKKHIDDKSKRTRSDERRMEVVRDNTPPPEVLAQMYPEAFLSDAQDSLHYKQEEAIIWILLNHAADEIRYDAEPDNPENKEKIEEPAGVFVMEELFHDGFAFENAIFQKVYNIIAKQYDEDETIPSGQEFARSEDQAIASMATDLMTERHALSDWKRKEVFVTDKIVHLSRYTMESVLRFKACKVEKLIADAKEKLRDHTVEDKTELLVQISKYTAMRNKINHQLNRVL</sequence>
<dbReference type="AlphaFoldDB" id="A0A6L3ZGS0"/>
<dbReference type="GO" id="GO:0003899">
    <property type="term" value="F:DNA-directed RNA polymerase activity"/>
    <property type="evidence" value="ECO:0007669"/>
    <property type="project" value="UniProtKB-UniRule"/>
</dbReference>
<dbReference type="EMBL" id="WBVQ01000002">
    <property type="protein sequence ID" value="KAB2816149.1"/>
    <property type="molecule type" value="Genomic_DNA"/>
</dbReference>
<dbReference type="Pfam" id="PF10410">
    <property type="entry name" value="DnaB_bind"/>
    <property type="match status" value="1"/>
</dbReference>
<dbReference type="Proteomes" id="UP000484164">
    <property type="component" value="Unassembled WGS sequence"/>
</dbReference>
<evidence type="ECO:0000256" key="2">
    <source>
        <dbReference type="ARBA" id="ARBA00022515"/>
    </source>
</evidence>
<keyword evidence="1 12" id="KW-0240">DNA-directed RNA polymerase</keyword>
<dbReference type="Gene3D" id="3.40.1360.10">
    <property type="match status" value="1"/>
</dbReference>
<evidence type="ECO:0000256" key="6">
    <source>
        <dbReference type="ARBA" id="ARBA00022723"/>
    </source>
</evidence>
<dbReference type="SUPFAM" id="SSF57783">
    <property type="entry name" value="Zinc beta-ribbon"/>
    <property type="match status" value="1"/>
</dbReference>
<comment type="subunit">
    <text evidence="12">Monomer. Interacts with DnaB.</text>
</comment>
<dbReference type="Pfam" id="PF13155">
    <property type="entry name" value="Toprim_2"/>
    <property type="match status" value="1"/>
</dbReference>
<dbReference type="InterPro" id="IPR002694">
    <property type="entry name" value="Znf_CHC2"/>
</dbReference>
<dbReference type="CDD" id="cd03364">
    <property type="entry name" value="TOPRIM_DnaG_primases"/>
    <property type="match status" value="1"/>
</dbReference>
<comment type="cofactor">
    <cofactor evidence="13">
        <name>Zn(2+)</name>
        <dbReference type="ChEBI" id="CHEBI:29105"/>
    </cofactor>
    <text evidence="13">Binds 1 zinc ion per monomer.</text>
</comment>
<evidence type="ECO:0000259" key="14">
    <source>
        <dbReference type="PROSITE" id="PS50880"/>
    </source>
</evidence>
<comment type="caution">
    <text evidence="12">Lacks conserved residue(s) required for the propagation of feature annotation.</text>
</comment>
<dbReference type="InterPro" id="IPR050219">
    <property type="entry name" value="DnaG_primase"/>
</dbReference>
<dbReference type="GO" id="GO:0000428">
    <property type="term" value="C:DNA-directed RNA polymerase complex"/>
    <property type="evidence" value="ECO:0007669"/>
    <property type="project" value="UniProtKB-KW"/>
</dbReference>
<evidence type="ECO:0000256" key="12">
    <source>
        <dbReference type="HAMAP-Rule" id="MF_00974"/>
    </source>
</evidence>
<evidence type="ECO:0000256" key="5">
    <source>
        <dbReference type="ARBA" id="ARBA00022705"/>
    </source>
</evidence>
<keyword evidence="5 12" id="KW-0235">DNA replication</keyword>
<keyword evidence="9" id="KW-0460">Magnesium</keyword>
<dbReference type="HAMAP" id="MF_00974">
    <property type="entry name" value="DNA_primase_DnaG"/>
    <property type="match status" value="1"/>
</dbReference>
<dbReference type="OrthoDB" id="9803773at2"/>
<evidence type="ECO:0000256" key="8">
    <source>
        <dbReference type="ARBA" id="ARBA00022833"/>
    </source>
</evidence>
<evidence type="ECO:0000256" key="4">
    <source>
        <dbReference type="ARBA" id="ARBA00022695"/>
    </source>
</evidence>
<feature type="domain" description="Toprim" evidence="14">
    <location>
        <begin position="262"/>
        <end position="343"/>
    </location>
</feature>
<comment type="similarity">
    <text evidence="12 13">Belongs to the DnaG primase family.</text>
</comment>
<dbReference type="Pfam" id="PF08275">
    <property type="entry name" value="DNAG_N"/>
    <property type="match status" value="1"/>
</dbReference>
<dbReference type="Gene3D" id="3.90.580.10">
    <property type="entry name" value="Zinc finger, CHC2-type domain"/>
    <property type="match status" value="1"/>
</dbReference>
<proteinExistence type="inferred from homology"/>
<keyword evidence="7" id="KW-0863">Zinc-finger</keyword>
<dbReference type="PANTHER" id="PTHR30313:SF2">
    <property type="entry name" value="DNA PRIMASE"/>
    <property type="match status" value="1"/>
</dbReference>
<dbReference type="RefSeq" id="WP_151693577.1">
    <property type="nucleotide sequence ID" value="NZ_BMGX01000001.1"/>
</dbReference>
<dbReference type="GO" id="GO:0003677">
    <property type="term" value="F:DNA binding"/>
    <property type="evidence" value="ECO:0007669"/>
    <property type="project" value="UniProtKB-KW"/>
</dbReference>
<evidence type="ECO:0000256" key="13">
    <source>
        <dbReference type="PIRNR" id="PIRNR002811"/>
    </source>
</evidence>
<dbReference type="FunFam" id="3.40.1360.10:FF:000002">
    <property type="entry name" value="DNA primase"/>
    <property type="match status" value="1"/>
</dbReference>
<keyword evidence="11 12" id="KW-0804">Transcription</keyword>
<keyword evidence="10 12" id="KW-0238">DNA-binding</keyword>
<dbReference type="PIRSF" id="PIRSF002811">
    <property type="entry name" value="DnaG"/>
    <property type="match status" value="1"/>
</dbReference>
<keyword evidence="2 12" id="KW-0639">Primosome</keyword>
<keyword evidence="8 13" id="KW-0862">Zinc</keyword>
<keyword evidence="3 12" id="KW-0808">Transferase</keyword>
<name>A0A6L3ZGS0_9FLAO</name>
<dbReference type="PANTHER" id="PTHR30313">
    <property type="entry name" value="DNA PRIMASE"/>
    <property type="match status" value="1"/>
</dbReference>
<reference evidence="15 16" key="1">
    <citation type="submission" date="2019-10" db="EMBL/GenBank/DDBJ databases">
        <title>Genome sequence of Phaeocystidibacter marisrubri JCM30614 (type strain).</title>
        <authorList>
            <person name="Bowman J.P."/>
        </authorList>
    </citation>
    <scope>NUCLEOTIDE SEQUENCE [LARGE SCALE GENOMIC DNA]</scope>
    <source>
        <strain evidence="15 16">JCM 30614</strain>
    </source>
</reference>
<dbReference type="GO" id="GO:1990077">
    <property type="term" value="C:primosome complex"/>
    <property type="evidence" value="ECO:0007669"/>
    <property type="project" value="UniProtKB-KW"/>
</dbReference>
<dbReference type="GO" id="GO:0005737">
    <property type="term" value="C:cytoplasm"/>
    <property type="evidence" value="ECO:0007669"/>
    <property type="project" value="TreeGrafter"/>
</dbReference>
<dbReference type="InterPro" id="IPR013264">
    <property type="entry name" value="DNAG_N"/>
</dbReference>
<dbReference type="FunFam" id="3.90.580.10:FF:000001">
    <property type="entry name" value="DNA primase"/>
    <property type="match status" value="1"/>
</dbReference>
<dbReference type="Pfam" id="PF01807">
    <property type="entry name" value="Zn_ribbon_DnaG"/>
    <property type="match status" value="1"/>
</dbReference>
<dbReference type="Gene3D" id="3.90.980.10">
    <property type="entry name" value="DNA primase, catalytic core, N-terminal domain"/>
    <property type="match status" value="1"/>
</dbReference>
<dbReference type="EC" id="2.7.7.101" evidence="12"/>
<evidence type="ECO:0000256" key="1">
    <source>
        <dbReference type="ARBA" id="ARBA00022478"/>
    </source>
</evidence>
<evidence type="ECO:0000256" key="3">
    <source>
        <dbReference type="ARBA" id="ARBA00022679"/>
    </source>
</evidence>
<comment type="caution">
    <text evidence="15">The sequence shown here is derived from an EMBL/GenBank/DDBJ whole genome shotgun (WGS) entry which is preliminary data.</text>
</comment>
<dbReference type="InterPro" id="IPR034151">
    <property type="entry name" value="TOPRIM_DnaG_bac"/>
</dbReference>
<protein>
    <recommendedName>
        <fullName evidence="12 13">DNA primase</fullName>
        <ecNumber evidence="12">2.7.7.101</ecNumber>
    </recommendedName>
</protein>
<dbReference type="InterPro" id="IPR037068">
    <property type="entry name" value="DNA_primase_core_N_sf"/>
</dbReference>
<evidence type="ECO:0000256" key="11">
    <source>
        <dbReference type="ARBA" id="ARBA00023163"/>
    </source>
</evidence>
<dbReference type="NCBIfam" id="TIGR01391">
    <property type="entry name" value="dnaG"/>
    <property type="match status" value="1"/>
</dbReference>
<keyword evidence="4 12" id="KW-0548">Nucleotidyltransferase</keyword>
<dbReference type="InterPro" id="IPR006171">
    <property type="entry name" value="TOPRIM_dom"/>
</dbReference>
<dbReference type="InterPro" id="IPR006295">
    <property type="entry name" value="DNA_primase_DnaG"/>
</dbReference>
<organism evidence="15 16">
    <name type="scientific">Phaeocystidibacter marisrubri</name>
    <dbReference type="NCBI Taxonomy" id="1577780"/>
    <lineage>
        <taxon>Bacteria</taxon>
        <taxon>Pseudomonadati</taxon>
        <taxon>Bacteroidota</taxon>
        <taxon>Flavobacteriia</taxon>
        <taxon>Flavobacteriales</taxon>
        <taxon>Phaeocystidibacteraceae</taxon>
        <taxon>Phaeocystidibacter</taxon>
    </lineage>
</organism>
<evidence type="ECO:0000256" key="7">
    <source>
        <dbReference type="ARBA" id="ARBA00022771"/>
    </source>
</evidence>
<dbReference type="PROSITE" id="PS50880">
    <property type="entry name" value="TOPRIM"/>
    <property type="match status" value="1"/>
</dbReference>
<dbReference type="InterPro" id="IPR036977">
    <property type="entry name" value="DNA_primase_Znf_CHC2"/>
</dbReference>
<dbReference type="GO" id="GO:0006269">
    <property type="term" value="P:DNA replication, synthesis of primer"/>
    <property type="evidence" value="ECO:0007669"/>
    <property type="project" value="UniProtKB-UniRule"/>
</dbReference>
<evidence type="ECO:0000256" key="9">
    <source>
        <dbReference type="ARBA" id="ARBA00022842"/>
    </source>
</evidence>